<comment type="caution">
    <text evidence="2">The sequence shown here is derived from an EMBL/GenBank/DDBJ whole genome shotgun (WGS) entry which is preliminary data.</text>
</comment>
<sequence>MGNSGSGNGNGGPRNGGDDSDHKPFDLPDIINDLNDYLCASSVLEQFTNFNFTISNILRDVFDFDISMNITFEVDEKLSGTSTDATASQNSDIDFIIRMNPDVLNNATQEYIAVTFAHEVIHSLISYYWQNNPDLAKKYFPIFVDYRNSNTGFLEPPTKNMRDYELNKQHHETMANKYINAMKEVVLKLNSSFPEKNAIYLA</sequence>
<reference evidence="2" key="1">
    <citation type="submission" date="2022-10" db="EMBL/GenBank/DDBJ databases">
        <authorList>
            <person name="Yu W.X."/>
        </authorList>
    </citation>
    <scope>NUCLEOTIDE SEQUENCE</scope>
    <source>
        <strain evidence="2">AAT</strain>
    </source>
</reference>
<feature type="region of interest" description="Disordered" evidence="1">
    <location>
        <begin position="1"/>
        <end position="24"/>
    </location>
</feature>
<evidence type="ECO:0000313" key="3">
    <source>
        <dbReference type="Proteomes" id="UP001209229"/>
    </source>
</evidence>
<feature type="compositionally biased region" description="Gly residues" evidence="1">
    <location>
        <begin position="1"/>
        <end position="15"/>
    </location>
</feature>
<dbReference type="AlphaFoldDB" id="A0AAE3M4M2"/>
<dbReference type="EMBL" id="JAPDPJ010000021">
    <property type="protein sequence ID" value="MCW3786953.1"/>
    <property type="molecule type" value="Genomic_DNA"/>
</dbReference>
<gene>
    <name evidence="2" type="ORF">OM075_10770</name>
</gene>
<evidence type="ECO:0000313" key="2">
    <source>
        <dbReference type="EMBL" id="MCW3786953.1"/>
    </source>
</evidence>
<name>A0AAE3M4M2_9BACT</name>
<protein>
    <submittedName>
        <fullName evidence="2">Uncharacterized protein</fullName>
    </submittedName>
</protein>
<accession>A0AAE3M4M2</accession>
<dbReference type="RefSeq" id="WP_301190518.1">
    <property type="nucleotide sequence ID" value="NZ_JAPDPJ010000021.1"/>
</dbReference>
<evidence type="ECO:0000256" key="1">
    <source>
        <dbReference type="SAM" id="MobiDB-lite"/>
    </source>
</evidence>
<proteinExistence type="predicted"/>
<keyword evidence="3" id="KW-1185">Reference proteome</keyword>
<dbReference type="Proteomes" id="UP001209229">
    <property type="component" value="Unassembled WGS sequence"/>
</dbReference>
<organism evidence="2 3">
    <name type="scientific">Plebeiibacterium sediminum</name>
    <dbReference type="NCBI Taxonomy" id="2992112"/>
    <lineage>
        <taxon>Bacteria</taxon>
        <taxon>Pseudomonadati</taxon>
        <taxon>Bacteroidota</taxon>
        <taxon>Bacteroidia</taxon>
        <taxon>Marinilabiliales</taxon>
        <taxon>Marinilabiliaceae</taxon>
        <taxon>Plebeiibacterium</taxon>
    </lineage>
</organism>